<dbReference type="InterPro" id="IPR017946">
    <property type="entry name" value="PLC-like_Pdiesterase_TIM-brl"/>
</dbReference>
<dbReference type="Proteomes" id="UP000288716">
    <property type="component" value="Unassembled WGS sequence"/>
</dbReference>
<feature type="non-terminal residue" evidence="6">
    <location>
        <position position="1"/>
    </location>
</feature>
<reference evidence="6 7" key="1">
    <citation type="journal article" date="2018" name="Gigascience">
        <title>Genomes of trombidid mites reveal novel predicted allergens and laterally-transferred genes associated with secondary metabolism.</title>
        <authorList>
            <person name="Dong X."/>
            <person name="Chaisiri K."/>
            <person name="Xia D."/>
            <person name="Armstrong S.D."/>
            <person name="Fang Y."/>
            <person name="Donnelly M.J."/>
            <person name="Kadowaki T."/>
            <person name="McGarry J.W."/>
            <person name="Darby A.C."/>
            <person name="Makepeace B.L."/>
        </authorList>
    </citation>
    <scope>NUCLEOTIDE SEQUENCE [LARGE SCALE GENOMIC DNA]</scope>
    <source>
        <strain evidence="6">UoL-UT</strain>
    </source>
</reference>
<evidence type="ECO:0000256" key="4">
    <source>
        <dbReference type="ARBA" id="ARBA00023157"/>
    </source>
</evidence>
<evidence type="ECO:0000256" key="5">
    <source>
        <dbReference type="ARBA" id="ARBA00023239"/>
    </source>
</evidence>
<name>A0A443RNE3_9ACAR</name>
<evidence type="ECO:0000256" key="2">
    <source>
        <dbReference type="ARBA" id="ARBA00022723"/>
    </source>
</evidence>
<keyword evidence="2" id="KW-0479">Metal-binding</keyword>
<evidence type="ECO:0000256" key="3">
    <source>
        <dbReference type="ARBA" id="ARBA00022842"/>
    </source>
</evidence>
<dbReference type="Gene3D" id="3.20.20.190">
    <property type="entry name" value="Phosphatidylinositol (PI) phosphodiesterase"/>
    <property type="match status" value="1"/>
</dbReference>
<keyword evidence="4" id="KW-1015">Disulfide bond</keyword>
<evidence type="ECO:0000256" key="1">
    <source>
        <dbReference type="ARBA" id="ARBA00000110"/>
    </source>
</evidence>
<dbReference type="EMBL" id="NCKV01047146">
    <property type="protein sequence ID" value="RWS16793.1"/>
    <property type="molecule type" value="Genomic_DNA"/>
</dbReference>
<organism evidence="6 7">
    <name type="scientific">Leptotrombidium deliense</name>
    <dbReference type="NCBI Taxonomy" id="299467"/>
    <lineage>
        <taxon>Eukaryota</taxon>
        <taxon>Metazoa</taxon>
        <taxon>Ecdysozoa</taxon>
        <taxon>Arthropoda</taxon>
        <taxon>Chelicerata</taxon>
        <taxon>Arachnida</taxon>
        <taxon>Acari</taxon>
        <taxon>Acariformes</taxon>
        <taxon>Trombidiformes</taxon>
        <taxon>Prostigmata</taxon>
        <taxon>Anystina</taxon>
        <taxon>Parasitengona</taxon>
        <taxon>Trombiculoidea</taxon>
        <taxon>Trombiculidae</taxon>
        <taxon>Leptotrombidium</taxon>
    </lineage>
</organism>
<proteinExistence type="predicted"/>
<dbReference type="OrthoDB" id="6483947at2759"/>
<keyword evidence="7" id="KW-1185">Reference proteome</keyword>
<keyword evidence="3" id="KW-0460">Magnesium</keyword>
<dbReference type="GO" id="GO:0008081">
    <property type="term" value="F:phosphoric diester hydrolase activity"/>
    <property type="evidence" value="ECO:0007669"/>
    <property type="project" value="InterPro"/>
</dbReference>
<keyword evidence="5" id="KW-0456">Lyase</keyword>
<dbReference type="GO" id="GO:0046872">
    <property type="term" value="F:metal ion binding"/>
    <property type="evidence" value="ECO:0007669"/>
    <property type="project" value="UniProtKB-KW"/>
</dbReference>
<dbReference type="AlphaFoldDB" id="A0A443RNE3"/>
<evidence type="ECO:0000313" key="7">
    <source>
        <dbReference type="Proteomes" id="UP000288716"/>
    </source>
</evidence>
<dbReference type="GO" id="GO:0006629">
    <property type="term" value="P:lipid metabolic process"/>
    <property type="evidence" value="ECO:0007669"/>
    <property type="project" value="InterPro"/>
</dbReference>
<evidence type="ECO:0000313" key="6">
    <source>
        <dbReference type="EMBL" id="RWS16793.1"/>
    </source>
</evidence>
<comment type="catalytic activity">
    <reaction evidence="1">
        <text>an N-(acyl)-sphingosylphosphoethanolamine = an N-(acyl)-sphingosyl-1,3-cyclic phosphate + ethanolamine</text>
        <dbReference type="Rhea" id="RHEA:60648"/>
        <dbReference type="ChEBI" id="CHEBI:57603"/>
        <dbReference type="ChEBI" id="CHEBI:143891"/>
        <dbReference type="ChEBI" id="CHEBI:143892"/>
    </reaction>
</comment>
<feature type="non-terminal residue" evidence="6">
    <location>
        <position position="200"/>
    </location>
</feature>
<dbReference type="VEuPathDB" id="VectorBase:LDEU013994"/>
<accession>A0A443RNE3</accession>
<dbReference type="GO" id="GO:0016829">
    <property type="term" value="F:lyase activity"/>
    <property type="evidence" value="ECO:0007669"/>
    <property type="project" value="UniProtKB-KW"/>
</dbReference>
<gene>
    <name evidence="6" type="ORF">B4U80_03879</name>
</gene>
<comment type="caution">
    <text evidence="6">The sequence shown here is derived from an EMBL/GenBank/DDBJ whole genome shotgun (WGS) entry which is preliminary data.</text>
</comment>
<protein>
    <submittedName>
        <fullName evidence="6">Uncharacterized protein</fullName>
    </submittedName>
</protein>
<sequence length="200" mass="22644">PFYLIGHMVNGINQIDGFLDAGCNAIEADVTFRADGIAFKTYHGLPCDCYRICHYESDIFEYLEYTMNITTPGNDGFRSSYALLVLDLKTSGINTQSLSKAGRIFANVIHLHLFNKGESTSKLNVLLGVESTLHKEFIIGFQKELKKLGIGFNNQLGWQISENEKYEIIAEMWKEIETLTNIKSNIWFSDGISNCVRGYY</sequence>